<feature type="transmembrane region" description="Helical" evidence="1">
    <location>
        <begin position="128"/>
        <end position="150"/>
    </location>
</feature>
<evidence type="ECO:0000256" key="1">
    <source>
        <dbReference type="SAM" id="Phobius"/>
    </source>
</evidence>
<name>A0A0R2T7K2_9GAMM</name>
<keyword evidence="1" id="KW-1133">Transmembrane helix</keyword>
<organism evidence="2 3">
    <name type="scientific">OM182 bacterium BACL3 MAG-120619-bin3</name>
    <dbReference type="NCBI Taxonomy" id="1655593"/>
    <lineage>
        <taxon>Bacteria</taxon>
        <taxon>Pseudomonadati</taxon>
        <taxon>Pseudomonadota</taxon>
        <taxon>Gammaproteobacteria</taxon>
        <taxon>OMG group</taxon>
        <taxon>OM182 clade</taxon>
    </lineage>
</organism>
<evidence type="ECO:0000313" key="2">
    <source>
        <dbReference type="EMBL" id="KRO80762.1"/>
    </source>
</evidence>
<evidence type="ECO:0000313" key="3">
    <source>
        <dbReference type="Proteomes" id="UP000051242"/>
    </source>
</evidence>
<feature type="transmembrane region" description="Helical" evidence="1">
    <location>
        <begin position="6"/>
        <end position="24"/>
    </location>
</feature>
<sequence length="181" mass="19992">MRTLGFAWGIVGVLLLLSFAIFRLAPIAFELGDLQLSAVHWASLAFSIVYMAYAEGYKGFHRGFSPRVIQRANYLRENPRWHHVLLAPAFCMGYIYATRRRQILSIGLTLVVMGFVVVARQLPQPWRGILDAGVVTGLSLGIMSILYFLLNSLRTPGFITVSPEVPLPMAIGSDAAVQPDA</sequence>
<dbReference type="EMBL" id="LICD01000096">
    <property type="protein sequence ID" value="KRO80762.1"/>
    <property type="molecule type" value="Genomic_DNA"/>
</dbReference>
<reference evidence="2 3" key="1">
    <citation type="submission" date="2015-10" db="EMBL/GenBank/DDBJ databases">
        <title>Metagenome-Assembled Genomes uncover a global brackish microbiome.</title>
        <authorList>
            <person name="Hugerth L.W."/>
            <person name="Larsson J."/>
            <person name="Alneberg J."/>
            <person name="Lindh M.V."/>
            <person name="Legrand C."/>
            <person name="Pinhassi J."/>
            <person name="Andersson A.F."/>
        </authorList>
    </citation>
    <scope>NUCLEOTIDE SEQUENCE [LARGE SCALE GENOMIC DNA]</scope>
    <source>
        <strain evidence="2">BACL22 MAG-120619-bin3</strain>
    </source>
</reference>
<protein>
    <submittedName>
        <fullName evidence="2">Uncharacterized protein</fullName>
    </submittedName>
</protein>
<keyword evidence="1" id="KW-0472">Membrane</keyword>
<keyword evidence="1" id="KW-0812">Transmembrane</keyword>
<feature type="transmembrane region" description="Helical" evidence="1">
    <location>
        <begin position="104"/>
        <end position="122"/>
    </location>
</feature>
<proteinExistence type="predicted"/>
<accession>A0A0R2T7K2</accession>
<gene>
    <name evidence="2" type="ORF">ABR85_02805</name>
</gene>
<comment type="caution">
    <text evidence="2">The sequence shown here is derived from an EMBL/GenBank/DDBJ whole genome shotgun (WGS) entry which is preliminary data.</text>
</comment>
<feature type="transmembrane region" description="Helical" evidence="1">
    <location>
        <begin position="36"/>
        <end position="53"/>
    </location>
</feature>
<dbReference type="AlphaFoldDB" id="A0A0R2T7K2"/>
<dbReference type="Proteomes" id="UP000051242">
    <property type="component" value="Unassembled WGS sequence"/>
</dbReference>